<dbReference type="InterPro" id="IPR050364">
    <property type="entry name" value="Cytochrome_P450_fung"/>
</dbReference>
<dbReference type="CDD" id="cd11065">
    <property type="entry name" value="CYP64-like"/>
    <property type="match status" value="1"/>
</dbReference>
<comment type="subcellular location">
    <subcellularLocation>
        <location evidence="2">Membrane</location>
        <topology evidence="2">Single-pass membrane protein</topology>
    </subcellularLocation>
</comment>
<dbReference type="InterPro" id="IPR001128">
    <property type="entry name" value="Cyt_P450"/>
</dbReference>
<evidence type="ECO:0000256" key="15">
    <source>
        <dbReference type="RuleBase" id="RU000461"/>
    </source>
</evidence>
<keyword evidence="8" id="KW-1133">Transmembrane helix</keyword>
<evidence type="ECO:0000256" key="5">
    <source>
        <dbReference type="ARBA" id="ARBA00022617"/>
    </source>
</evidence>
<keyword evidence="10 14" id="KW-0408">Iron</keyword>
<organism evidence="16 17">
    <name type="scientific">Lentinula aciculospora</name>
    <dbReference type="NCBI Taxonomy" id="153920"/>
    <lineage>
        <taxon>Eukaryota</taxon>
        <taxon>Fungi</taxon>
        <taxon>Dikarya</taxon>
        <taxon>Basidiomycota</taxon>
        <taxon>Agaricomycotina</taxon>
        <taxon>Agaricomycetes</taxon>
        <taxon>Agaricomycetidae</taxon>
        <taxon>Agaricales</taxon>
        <taxon>Marasmiineae</taxon>
        <taxon>Omphalotaceae</taxon>
        <taxon>Lentinula</taxon>
    </lineage>
</organism>
<comment type="cofactor">
    <cofactor evidence="1 14">
        <name>heme</name>
        <dbReference type="ChEBI" id="CHEBI:30413"/>
    </cofactor>
</comment>
<evidence type="ECO:0000313" key="16">
    <source>
        <dbReference type="EMBL" id="KAJ4470421.1"/>
    </source>
</evidence>
<keyword evidence="12" id="KW-0472">Membrane</keyword>
<keyword evidence="17" id="KW-1185">Reference proteome</keyword>
<evidence type="ECO:0000256" key="1">
    <source>
        <dbReference type="ARBA" id="ARBA00001971"/>
    </source>
</evidence>
<dbReference type="GO" id="GO:0005506">
    <property type="term" value="F:iron ion binding"/>
    <property type="evidence" value="ECO:0007669"/>
    <property type="project" value="InterPro"/>
</dbReference>
<evidence type="ECO:0000256" key="14">
    <source>
        <dbReference type="PIRSR" id="PIRSR602401-1"/>
    </source>
</evidence>
<gene>
    <name evidence="16" type="ORF">J3R30DRAFT_3808029</name>
</gene>
<keyword evidence="7 14" id="KW-0479">Metal-binding</keyword>
<protein>
    <submittedName>
        <fullName evidence="16">Cytochrome P450</fullName>
    </submittedName>
</protein>
<keyword evidence="9 15" id="KW-0560">Oxidoreductase</keyword>
<evidence type="ECO:0000256" key="12">
    <source>
        <dbReference type="ARBA" id="ARBA00023136"/>
    </source>
</evidence>
<dbReference type="PRINTS" id="PR00463">
    <property type="entry name" value="EP450I"/>
</dbReference>
<dbReference type="EMBL" id="JAOTPV010000026">
    <property type="protein sequence ID" value="KAJ4470421.1"/>
    <property type="molecule type" value="Genomic_DNA"/>
</dbReference>
<dbReference type="Proteomes" id="UP001150266">
    <property type="component" value="Unassembled WGS sequence"/>
</dbReference>
<name>A0A9W9DH65_9AGAR</name>
<comment type="similarity">
    <text evidence="4 15">Belongs to the cytochrome P450 family.</text>
</comment>
<dbReference type="InterPro" id="IPR002401">
    <property type="entry name" value="Cyt_P450_E_grp-I"/>
</dbReference>
<dbReference type="GO" id="GO:0016020">
    <property type="term" value="C:membrane"/>
    <property type="evidence" value="ECO:0007669"/>
    <property type="project" value="UniProtKB-SubCell"/>
</dbReference>
<evidence type="ECO:0000313" key="17">
    <source>
        <dbReference type="Proteomes" id="UP001150266"/>
    </source>
</evidence>
<evidence type="ECO:0000256" key="9">
    <source>
        <dbReference type="ARBA" id="ARBA00023002"/>
    </source>
</evidence>
<proteinExistence type="inferred from homology"/>
<evidence type="ECO:0000256" key="8">
    <source>
        <dbReference type="ARBA" id="ARBA00022989"/>
    </source>
</evidence>
<evidence type="ECO:0000256" key="2">
    <source>
        <dbReference type="ARBA" id="ARBA00004167"/>
    </source>
</evidence>
<comment type="pathway">
    <text evidence="3">Secondary metabolite biosynthesis.</text>
</comment>
<feature type="binding site" description="axial binding residue" evidence="14">
    <location>
        <position position="417"/>
    </location>
    <ligand>
        <name>heme</name>
        <dbReference type="ChEBI" id="CHEBI:30413"/>
    </ligand>
    <ligandPart>
        <name>Fe</name>
        <dbReference type="ChEBI" id="CHEBI:18248"/>
    </ligandPart>
</feature>
<dbReference type="InterPro" id="IPR036396">
    <property type="entry name" value="Cyt_P450_sf"/>
</dbReference>
<dbReference type="AlphaFoldDB" id="A0A9W9DH65"/>
<dbReference type="OrthoDB" id="2789670at2759"/>
<keyword evidence="13" id="KW-0325">Glycoprotein</keyword>
<dbReference type="PANTHER" id="PTHR46300">
    <property type="entry name" value="P450, PUTATIVE (EUROFUNG)-RELATED-RELATED"/>
    <property type="match status" value="1"/>
</dbReference>
<evidence type="ECO:0000256" key="11">
    <source>
        <dbReference type="ARBA" id="ARBA00023033"/>
    </source>
</evidence>
<evidence type="ECO:0000256" key="6">
    <source>
        <dbReference type="ARBA" id="ARBA00022692"/>
    </source>
</evidence>
<keyword evidence="6" id="KW-0812">Transmembrane</keyword>
<dbReference type="GO" id="GO:0020037">
    <property type="term" value="F:heme binding"/>
    <property type="evidence" value="ECO:0007669"/>
    <property type="project" value="InterPro"/>
</dbReference>
<dbReference type="Gene3D" id="1.10.630.10">
    <property type="entry name" value="Cytochrome P450"/>
    <property type="match status" value="1"/>
</dbReference>
<evidence type="ECO:0000256" key="4">
    <source>
        <dbReference type="ARBA" id="ARBA00010617"/>
    </source>
</evidence>
<dbReference type="GO" id="GO:0004497">
    <property type="term" value="F:monooxygenase activity"/>
    <property type="evidence" value="ECO:0007669"/>
    <property type="project" value="UniProtKB-KW"/>
</dbReference>
<evidence type="ECO:0000256" key="3">
    <source>
        <dbReference type="ARBA" id="ARBA00005179"/>
    </source>
</evidence>
<evidence type="ECO:0000256" key="10">
    <source>
        <dbReference type="ARBA" id="ARBA00023004"/>
    </source>
</evidence>
<keyword evidence="5 14" id="KW-0349">Heme</keyword>
<dbReference type="PROSITE" id="PS00086">
    <property type="entry name" value="CYTOCHROME_P450"/>
    <property type="match status" value="1"/>
</dbReference>
<dbReference type="PANTHER" id="PTHR46300:SF2">
    <property type="entry name" value="CYTOCHROME P450 MONOOXYGENASE ALNH-RELATED"/>
    <property type="match status" value="1"/>
</dbReference>
<evidence type="ECO:0000256" key="13">
    <source>
        <dbReference type="ARBA" id="ARBA00023180"/>
    </source>
</evidence>
<dbReference type="PRINTS" id="PR00385">
    <property type="entry name" value="P450"/>
</dbReference>
<keyword evidence="11 15" id="KW-0503">Monooxygenase</keyword>
<accession>A0A9W9DH65</accession>
<comment type="caution">
    <text evidence="16">The sequence shown here is derived from an EMBL/GenBank/DDBJ whole genome shotgun (WGS) entry which is preliminary data.</text>
</comment>
<dbReference type="GO" id="GO:0016705">
    <property type="term" value="F:oxidoreductase activity, acting on paired donors, with incorporation or reduction of molecular oxygen"/>
    <property type="evidence" value="ECO:0007669"/>
    <property type="project" value="InterPro"/>
</dbReference>
<reference evidence="16" key="1">
    <citation type="submission" date="2022-08" db="EMBL/GenBank/DDBJ databases">
        <title>A Global Phylogenomic Analysis of the Shiitake Genus Lentinula.</title>
        <authorList>
            <consortium name="DOE Joint Genome Institute"/>
            <person name="Sierra-Patev S."/>
            <person name="Min B."/>
            <person name="Naranjo-Ortiz M."/>
            <person name="Looney B."/>
            <person name="Konkel Z."/>
            <person name="Slot J.C."/>
            <person name="Sakamoto Y."/>
            <person name="Steenwyk J.L."/>
            <person name="Rokas A."/>
            <person name="Carro J."/>
            <person name="Camarero S."/>
            <person name="Ferreira P."/>
            <person name="Molpeceres G."/>
            <person name="Ruiz-Duenas F.J."/>
            <person name="Serrano A."/>
            <person name="Henrissat B."/>
            <person name="Drula E."/>
            <person name="Hughes K.W."/>
            <person name="Mata J.L."/>
            <person name="Ishikawa N.K."/>
            <person name="Vargas-Isla R."/>
            <person name="Ushijima S."/>
            <person name="Smith C.A."/>
            <person name="Ahrendt S."/>
            <person name="Andreopoulos W."/>
            <person name="He G."/>
            <person name="Labutti K."/>
            <person name="Lipzen A."/>
            <person name="Ng V."/>
            <person name="Riley R."/>
            <person name="Sandor L."/>
            <person name="Barry K."/>
            <person name="Martinez A.T."/>
            <person name="Xiao Y."/>
            <person name="Gibbons J.G."/>
            <person name="Terashima K."/>
            <person name="Grigoriev I.V."/>
            <person name="Hibbett D.S."/>
        </authorList>
    </citation>
    <scope>NUCLEOTIDE SEQUENCE</scope>
    <source>
        <strain evidence="16">JLM2183</strain>
    </source>
</reference>
<sequence length="491" mass="56206">MTFQIFKALHIRSKFPPGPTGLPIIGNLLQLPTSRPWLIFDKWTKQYGQNTVVLGTHKAAADLLDRRSNIYSDRPRFVVLNLLTGGMQWGFGQADNLWKRQRREAHEALSTQAVKEYFQYQETESIIMLDHILTDPENFTDHFQRASTSLTLSIVYGWPPVLDSAHPAIQHINKFSRQLLVAAAPGTFWVEFKYLKWMQYLPRWMCAWRRDAEDAFRSDSAVFQRMAHDIQKQRDSDVGDKTRSIAGKLLLEDIGNFYEAVWNCASIYDSQAGAETTSGQLAWFVQAMILYPEVQQIAQKELDHIVGLDRLPTFDDYENLPYIRATVKEILRWRGVGPLGVPHRLSQDDYYQGYFLPKDTICFVNIWTLHLNKEIYGDDAEHFNPGRFLDTGGKLKSSFADTKDEGHYSFGFGKRICVGRNVANNSLFIHIAFLLWAFNITPEVDENGNPSLPDSLQCIEGITIRPTPFHCNIIARRADVAEIIVQAKANI</sequence>
<evidence type="ECO:0000256" key="7">
    <source>
        <dbReference type="ARBA" id="ARBA00022723"/>
    </source>
</evidence>
<dbReference type="Pfam" id="PF00067">
    <property type="entry name" value="p450"/>
    <property type="match status" value="1"/>
</dbReference>
<dbReference type="SUPFAM" id="SSF48264">
    <property type="entry name" value="Cytochrome P450"/>
    <property type="match status" value="1"/>
</dbReference>
<dbReference type="InterPro" id="IPR017972">
    <property type="entry name" value="Cyt_P450_CS"/>
</dbReference>